<dbReference type="SUPFAM" id="SSF81531">
    <property type="entry name" value="Non-heme 11 kDa protein of cytochrome bc1 complex (Ubiquinol-cytochrome c reductase)"/>
    <property type="match status" value="1"/>
</dbReference>
<evidence type="ECO:0000313" key="13">
    <source>
        <dbReference type="EMBL" id="RDL39461.1"/>
    </source>
</evidence>
<dbReference type="InterPro" id="IPR036811">
    <property type="entry name" value="Ubol_cytC_Rdtase_hinge_dom_sf"/>
</dbReference>
<dbReference type="OrthoDB" id="405848at2759"/>
<keyword evidence="8" id="KW-0472">Membrane</keyword>
<feature type="region of interest" description="Disordered" evidence="11">
    <location>
        <begin position="15"/>
        <end position="74"/>
    </location>
</feature>
<keyword evidence="3" id="KW-0813">Transport</keyword>
<reference evidence="13 14" key="1">
    <citation type="journal article" date="2018" name="IMA Fungus">
        <title>IMA Genome-F 9: Draft genome sequence of Annulohypoxylon stygium, Aspergillus mulundensis, Berkeleyomyces basicola (syn. Thielaviopsis basicola), Ceratocystis smalleyi, two Cercospora beticola strains, Coleophoma cylindrospora, Fusarium fracticaudum, Phialophora cf. hyalina, and Morchella septimelata.</title>
        <authorList>
            <person name="Wingfield B.D."/>
            <person name="Bills G.F."/>
            <person name="Dong Y."/>
            <person name="Huang W."/>
            <person name="Nel W.J."/>
            <person name="Swalarsk-Parry B.S."/>
            <person name="Vaghefi N."/>
            <person name="Wilken P.M."/>
            <person name="An Z."/>
            <person name="de Beer Z.W."/>
            <person name="De Vos L."/>
            <person name="Chen L."/>
            <person name="Duong T.A."/>
            <person name="Gao Y."/>
            <person name="Hammerbacher A."/>
            <person name="Kikkert J.R."/>
            <person name="Li Y."/>
            <person name="Li H."/>
            <person name="Li K."/>
            <person name="Li Q."/>
            <person name="Liu X."/>
            <person name="Ma X."/>
            <person name="Naidoo K."/>
            <person name="Pethybridge S.J."/>
            <person name="Sun J."/>
            <person name="Steenkamp E.T."/>
            <person name="van der Nest M.A."/>
            <person name="van Wyk S."/>
            <person name="Wingfield M.J."/>
            <person name="Xiong C."/>
            <person name="Yue Q."/>
            <person name="Zhang X."/>
        </authorList>
    </citation>
    <scope>NUCLEOTIDE SEQUENCE [LARGE SCALE GENOMIC DNA]</scope>
    <source>
        <strain evidence="13 14">BP 5553</strain>
    </source>
</reference>
<dbReference type="PANTHER" id="PTHR15336:SF0">
    <property type="entry name" value="CYTOCHROME B-C1 COMPLEX SUBUNIT 6, MITOCHONDRIAL"/>
    <property type="match status" value="1"/>
</dbReference>
<comment type="similarity">
    <text evidence="2">Belongs to the UQCRH/QCR6 family.</text>
</comment>
<comment type="caution">
    <text evidence="13">The sequence shown here is derived from an EMBL/GenBank/DDBJ whole genome shotgun (WGS) entry which is preliminary data.</text>
</comment>
<feature type="domain" description="Ubiquinol-cytochrome C reductase hinge" evidence="12">
    <location>
        <begin position="64"/>
        <end position="130"/>
    </location>
</feature>
<evidence type="ECO:0000256" key="3">
    <source>
        <dbReference type="ARBA" id="ARBA00022448"/>
    </source>
</evidence>
<proteinExistence type="inferred from homology"/>
<comment type="subcellular location">
    <subcellularLocation>
        <location evidence="1">Mitochondrion inner membrane</location>
        <topology evidence="1">Peripheral membrane protein</topology>
        <orientation evidence="1">Intermembrane side</orientation>
    </subcellularLocation>
</comment>
<dbReference type="Pfam" id="PF02320">
    <property type="entry name" value="UCR_hinge"/>
    <property type="match status" value="1"/>
</dbReference>
<evidence type="ECO:0000256" key="10">
    <source>
        <dbReference type="ARBA" id="ARBA00044246"/>
    </source>
</evidence>
<evidence type="ECO:0000256" key="6">
    <source>
        <dbReference type="ARBA" id="ARBA00022982"/>
    </source>
</evidence>
<feature type="compositionally biased region" description="Acidic residues" evidence="11">
    <location>
        <begin position="44"/>
        <end position="62"/>
    </location>
</feature>
<keyword evidence="4" id="KW-0679">Respiratory chain</keyword>
<dbReference type="EMBL" id="NPIC01000002">
    <property type="protein sequence ID" value="RDL39461.1"/>
    <property type="molecule type" value="Genomic_DNA"/>
</dbReference>
<dbReference type="Gene3D" id="1.10.287.20">
    <property type="entry name" value="Ubiquinol-cytochrome C reductase hinge domain"/>
    <property type="match status" value="1"/>
</dbReference>
<dbReference type="AlphaFoldDB" id="A0A370TVB4"/>
<dbReference type="Proteomes" id="UP000254866">
    <property type="component" value="Unassembled WGS sequence"/>
</dbReference>
<name>A0A370TVB4_9HELO</name>
<evidence type="ECO:0000259" key="12">
    <source>
        <dbReference type="Pfam" id="PF02320"/>
    </source>
</evidence>
<keyword evidence="14" id="KW-1185">Reference proteome</keyword>
<protein>
    <recommendedName>
        <fullName evidence="9">Cytochrome b-c1 complex subunit 6, mitochondrial</fullName>
    </recommendedName>
    <alternativeName>
        <fullName evidence="10">Complex III subunit 6</fullName>
    </alternativeName>
</protein>
<keyword evidence="6" id="KW-0249">Electron transport</keyword>
<evidence type="ECO:0000256" key="1">
    <source>
        <dbReference type="ARBA" id="ARBA00004137"/>
    </source>
</evidence>
<evidence type="ECO:0000313" key="14">
    <source>
        <dbReference type="Proteomes" id="UP000254866"/>
    </source>
</evidence>
<dbReference type="STRING" id="2656787.A0A370TVB4"/>
<dbReference type="InterPro" id="IPR003422">
    <property type="entry name" value="Cyt_b-c1_6"/>
</dbReference>
<dbReference type="GO" id="GO:0006122">
    <property type="term" value="P:mitochondrial electron transport, ubiquinol to cytochrome c"/>
    <property type="evidence" value="ECO:0007669"/>
    <property type="project" value="InterPro"/>
</dbReference>
<feature type="compositionally biased region" description="Acidic residues" evidence="11">
    <location>
        <begin position="20"/>
        <end position="35"/>
    </location>
</feature>
<evidence type="ECO:0000256" key="9">
    <source>
        <dbReference type="ARBA" id="ARBA00044155"/>
    </source>
</evidence>
<organism evidence="13 14">
    <name type="scientific">Venustampulla echinocandica</name>
    <dbReference type="NCBI Taxonomy" id="2656787"/>
    <lineage>
        <taxon>Eukaryota</taxon>
        <taxon>Fungi</taxon>
        <taxon>Dikarya</taxon>
        <taxon>Ascomycota</taxon>
        <taxon>Pezizomycotina</taxon>
        <taxon>Leotiomycetes</taxon>
        <taxon>Helotiales</taxon>
        <taxon>Pleuroascaceae</taxon>
        <taxon>Venustampulla</taxon>
    </lineage>
</organism>
<evidence type="ECO:0000256" key="2">
    <source>
        <dbReference type="ARBA" id="ARBA00006498"/>
    </source>
</evidence>
<dbReference type="GeneID" id="43596650"/>
<sequence>MGIFDTFADLIAAAAPWSEAEAEAPQDAGTDEQNDEGGVKSDSEEKEEEAGAEEEEEEEEEMVDPKETFEEECRESKACAPAKHHFDDCVDRVTTGVNKLSPNEDCVEEFFHLTHCATECAAPKLWKVLK</sequence>
<keyword evidence="5" id="KW-0999">Mitochondrion inner membrane</keyword>
<evidence type="ECO:0000256" key="4">
    <source>
        <dbReference type="ARBA" id="ARBA00022660"/>
    </source>
</evidence>
<keyword evidence="7" id="KW-0496">Mitochondrion</keyword>
<evidence type="ECO:0000256" key="7">
    <source>
        <dbReference type="ARBA" id="ARBA00023128"/>
    </source>
</evidence>
<dbReference type="FunFam" id="1.10.287.20:FF:000003">
    <property type="entry name" value="Cytochrome b-c1 complex subunit 6"/>
    <property type="match status" value="1"/>
</dbReference>
<dbReference type="GO" id="GO:0005743">
    <property type="term" value="C:mitochondrial inner membrane"/>
    <property type="evidence" value="ECO:0007669"/>
    <property type="project" value="UniProtKB-SubCell"/>
</dbReference>
<dbReference type="RefSeq" id="XP_031872117.1">
    <property type="nucleotide sequence ID" value="XM_032012424.1"/>
</dbReference>
<gene>
    <name evidence="13" type="ORF">BP5553_03801</name>
</gene>
<dbReference type="InterPro" id="IPR023184">
    <property type="entry name" value="Ubol_cytC_Rdtase_hinge_dom"/>
</dbReference>
<dbReference type="PANTHER" id="PTHR15336">
    <property type="entry name" value="UBIQUINOL-CYTOCHROME C REDUCTASE COMPLEX 7.8 KDA PROTEIN"/>
    <property type="match status" value="1"/>
</dbReference>
<evidence type="ECO:0000256" key="5">
    <source>
        <dbReference type="ARBA" id="ARBA00022792"/>
    </source>
</evidence>
<evidence type="ECO:0000256" key="11">
    <source>
        <dbReference type="SAM" id="MobiDB-lite"/>
    </source>
</evidence>
<accession>A0A370TVB4</accession>
<evidence type="ECO:0000256" key="8">
    <source>
        <dbReference type="ARBA" id="ARBA00023136"/>
    </source>
</evidence>